<keyword evidence="2" id="KW-0805">Transcription regulation</keyword>
<dbReference type="CDD" id="cd06171">
    <property type="entry name" value="Sigma70_r4"/>
    <property type="match status" value="1"/>
</dbReference>
<comment type="caution">
    <text evidence="9">The sequence shown here is derived from an EMBL/GenBank/DDBJ whole genome shotgun (WGS) entry which is preliminary data.</text>
</comment>
<gene>
    <name evidence="9" type="ORF">IAD02_02535</name>
</gene>
<organism evidence="9 10">
    <name type="scientific">Candidatus Enterousia intestinigallinarum</name>
    <dbReference type="NCBI Taxonomy" id="2840790"/>
    <lineage>
        <taxon>Bacteria</taxon>
        <taxon>Pseudomonadati</taxon>
        <taxon>Pseudomonadota</taxon>
        <taxon>Alphaproteobacteria</taxon>
        <taxon>Candidatus Enterousia</taxon>
    </lineage>
</organism>
<protein>
    <submittedName>
        <fullName evidence="9">RNA polymerase factor sigma-32</fullName>
    </submittedName>
</protein>
<dbReference type="GO" id="GO:0006352">
    <property type="term" value="P:DNA-templated transcription initiation"/>
    <property type="evidence" value="ECO:0007669"/>
    <property type="project" value="InterPro"/>
</dbReference>
<reference evidence="9" key="2">
    <citation type="journal article" date="2021" name="PeerJ">
        <title>Extensive microbial diversity within the chicken gut microbiome revealed by metagenomics and culture.</title>
        <authorList>
            <person name="Gilroy R."/>
            <person name="Ravi A."/>
            <person name="Getino M."/>
            <person name="Pursley I."/>
            <person name="Horton D.L."/>
            <person name="Alikhan N.F."/>
            <person name="Baker D."/>
            <person name="Gharbi K."/>
            <person name="Hall N."/>
            <person name="Watson M."/>
            <person name="Adriaenssens E.M."/>
            <person name="Foster-Nyarko E."/>
            <person name="Jarju S."/>
            <person name="Secka A."/>
            <person name="Antonio M."/>
            <person name="Oren A."/>
            <person name="Chaudhuri R.R."/>
            <person name="La Ragione R."/>
            <person name="Hildebrand F."/>
            <person name="Pallen M.J."/>
        </authorList>
    </citation>
    <scope>NUCLEOTIDE SEQUENCE</scope>
    <source>
        <strain evidence="9">ChiGjej3B3-5194</strain>
    </source>
</reference>
<evidence type="ECO:0000256" key="5">
    <source>
        <dbReference type="ARBA" id="ARBA00023163"/>
    </source>
</evidence>
<keyword evidence="3" id="KW-0731">Sigma factor</keyword>
<keyword evidence="4" id="KW-0238">DNA-binding</keyword>
<dbReference type="NCBIfam" id="TIGR02937">
    <property type="entry name" value="sigma70-ECF"/>
    <property type="match status" value="1"/>
</dbReference>
<evidence type="ECO:0000259" key="6">
    <source>
        <dbReference type="Pfam" id="PF00140"/>
    </source>
</evidence>
<dbReference type="Proteomes" id="UP000886742">
    <property type="component" value="Unassembled WGS sequence"/>
</dbReference>
<dbReference type="InterPro" id="IPR000943">
    <property type="entry name" value="RNA_pol_sigma70"/>
</dbReference>
<dbReference type="NCBIfam" id="NF005143">
    <property type="entry name" value="PRK06596.1"/>
    <property type="match status" value="1"/>
</dbReference>
<reference evidence="9" key="1">
    <citation type="submission" date="2020-10" db="EMBL/GenBank/DDBJ databases">
        <authorList>
            <person name="Gilroy R."/>
        </authorList>
    </citation>
    <scope>NUCLEOTIDE SEQUENCE</scope>
    <source>
        <strain evidence="9">ChiGjej3B3-5194</strain>
    </source>
</reference>
<comment type="similarity">
    <text evidence="1">Belongs to the sigma-70 factor family.</text>
</comment>
<dbReference type="GO" id="GO:0003677">
    <property type="term" value="F:DNA binding"/>
    <property type="evidence" value="ECO:0007669"/>
    <property type="project" value="UniProtKB-KW"/>
</dbReference>
<dbReference type="InterPro" id="IPR014284">
    <property type="entry name" value="RNA_pol_sigma-70_dom"/>
</dbReference>
<evidence type="ECO:0000256" key="1">
    <source>
        <dbReference type="ARBA" id="ARBA00007788"/>
    </source>
</evidence>
<proteinExistence type="inferred from homology"/>
<dbReference type="Gene3D" id="1.20.120.1810">
    <property type="match status" value="1"/>
</dbReference>
<feature type="domain" description="RNA polymerase sigma-70 region 1.2" evidence="6">
    <location>
        <begin position="28"/>
        <end position="56"/>
    </location>
</feature>
<evidence type="ECO:0000313" key="9">
    <source>
        <dbReference type="EMBL" id="HIS70844.1"/>
    </source>
</evidence>
<dbReference type="InterPro" id="IPR013325">
    <property type="entry name" value="RNA_pol_sigma_r2"/>
</dbReference>
<dbReference type="InterPro" id="IPR050813">
    <property type="entry name" value="Sigma-70_Factor"/>
</dbReference>
<feature type="domain" description="RNA polymerase sigma-70 region 2" evidence="7">
    <location>
        <begin position="66"/>
        <end position="134"/>
    </location>
</feature>
<evidence type="ECO:0000256" key="3">
    <source>
        <dbReference type="ARBA" id="ARBA00023082"/>
    </source>
</evidence>
<dbReference type="PRINTS" id="PR00046">
    <property type="entry name" value="SIGMA70FCT"/>
</dbReference>
<feature type="domain" description="RNA polymerase sigma-70 region 4" evidence="8">
    <location>
        <begin position="244"/>
        <end position="293"/>
    </location>
</feature>
<dbReference type="PANTHER" id="PTHR30376">
    <property type="entry name" value="SIGMA FACTOR RPOH HEAT SHOCK RELATED"/>
    <property type="match status" value="1"/>
</dbReference>
<dbReference type="InterPro" id="IPR007627">
    <property type="entry name" value="RNA_pol_sigma70_r2"/>
</dbReference>
<evidence type="ECO:0000259" key="7">
    <source>
        <dbReference type="Pfam" id="PF04542"/>
    </source>
</evidence>
<dbReference type="AlphaFoldDB" id="A0A9D1FFQ3"/>
<dbReference type="PANTHER" id="PTHR30376:SF3">
    <property type="entry name" value="RNA POLYMERASE SIGMA FACTOR RPOH"/>
    <property type="match status" value="1"/>
</dbReference>
<dbReference type="SUPFAM" id="SSF88946">
    <property type="entry name" value="Sigma2 domain of RNA polymerase sigma factors"/>
    <property type="match status" value="1"/>
</dbReference>
<evidence type="ECO:0000313" key="10">
    <source>
        <dbReference type="Proteomes" id="UP000886742"/>
    </source>
</evidence>
<dbReference type="GO" id="GO:0016987">
    <property type="term" value="F:sigma factor activity"/>
    <property type="evidence" value="ECO:0007669"/>
    <property type="project" value="UniProtKB-KW"/>
</dbReference>
<dbReference type="InterPro" id="IPR013324">
    <property type="entry name" value="RNA_pol_sigma_r3/r4-like"/>
</dbReference>
<dbReference type="Pfam" id="PF04545">
    <property type="entry name" value="Sigma70_r4"/>
    <property type="match status" value="1"/>
</dbReference>
<dbReference type="PIRSF" id="PIRSF000770">
    <property type="entry name" value="RNA_pol_sigma-SigE/K"/>
    <property type="match status" value="1"/>
</dbReference>
<dbReference type="SUPFAM" id="SSF88659">
    <property type="entry name" value="Sigma3 and sigma4 domains of RNA polymerase sigma factors"/>
    <property type="match status" value="1"/>
</dbReference>
<dbReference type="Gene3D" id="1.20.140.160">
    <property type="match status" value="1"/>
</dbReference>
<sequence>MKKQIKNALPAVQNQSLVAARGVNDETSLAQYIQNIQRFPILSAEEEYEYATRWARDKDSDAAEKLVASHLRMVVSVAYDFRNYGVPFAELIASGNMGLMQALQKFDPERGFRFSTYAMFWIRAEIYETILQNWSIVKIGTSANQKRVFFNLNRARRALGIMDGNLSDDQTKQIAEYLNVPENDVRRMSTRIAARDVSLNAPAHADDDGRDILSNMSDNRASVEENMEQMEFRRRGYELLQKNLEKLPERDREILRARRLSDPVATLESLSQKYGISRERVRQIEERAYNKLRDAILQEYKET</sequence>
<accession>A0A9D1FFQ3</accession>
<dbReference type="InterPro" id="IPR007630">
    <property type="entry name" value="RNA_pol_sigma70_r4"/>
</dbReference>
<evidence type="ECO:0000256" key="4">
    <source>
        <dbReference type="ARBA" id="ARBA00023125"/>
    </source>
</evidence>
<dbReference type="Pfam" id="PF00140">
    <property type="entry name" value="Sigma70_r1_2"/>
    <property type="match status" value="1"/>
</dbReference>
<dbReference type="InterPro" id="IPR009042">
    <property type="entry name" value="RNA_pol_sigma70_r1_2"/>
</dbReference>
<dbReference type="Pfam" id="PF04542">
    <property type="entry name" value="Sigma70_r2"/>
    <property type="match status" value="1"/>
</dbReference>
<dbReference type="EMBL" id="DVJI01000011">
    <property type="protein sequence ID" value="HIS70844.1"/>
    <property type="molecule type" value="Genomic_DNA"/>
</dbReference>
<evidence type="ECO:0000259" key="8">
    <source>
        <dbReference type="Pfam" id="PF04545"/>
    </source>
</evidence>
<keyword evidence="5" id="KW-0804">Transcription</keyword>
<name>A0A9D1FFQ3_9PROT</name>
<evidence type="ECO:0000256" key="2">
    <source>
        <dbReference type="ARBA" id="ARBA00023015"/>
    </source>
</evidence>